<proteinExistence type="predicted"/>
<protein>
    <recommendedName>
        <fullName evidence="4">Leucine-rich repeat-containing protein 56</fullName>
    </recommendedName>
</protein>
<feature type="compositionally biased region" description="Polar residues" evidence="1">
    <location>
        <begin position="611"/>
        <end position="624"/>
    </location>
</feature>
<name>A0A2G8L073_STIJA</name>
<keyword evidence="3" id="KW-1185">Reference proteome</keyword>
<dbReference type="PANTHER" id="PTHR22708:SF0">
    <property type="entry name" value="LEUCINE-RICH REPEAT-CONTAINING PROTEIN 56"/>
    <property type="match status" value="1"/>
</dbReference>
<feature type="region of interest" description="Disordered" evidence="1">
    <location>
        <begin position="395"/>
        <end position="653"/>
    </location>
</feature>
<dbReference type="Gene3D" id="3.80.10.10">
    <property type="entry name" value="Ribonuclease Inhibitor"/>
    <property type="match status" value="1"/>
</dbReference>
<comment type="caution">
    <text evidence="2">The sequence shown here is derived from an EMBL/GenBank/DDBJ whole genome shotgun (WGS) entry which is preliminary data.</text>
</comment>
<dbReference type="SUPFAM" id="SSF52058">
    <property type="entry name" value="L domain-like"/>
    <property type="match status" value="1"/>
</dbReference>
<dbReference type="Pfam" id="PF13855">
    <property type="entry name" value="LRR_8"/>
    <property type="match status" value="1"/>
</dbReference>
<dbReference type="InterPro" id="IPR040091">
    <property type="entry name" value="LRRC56"/>
</dbReference>
<feature type="compositionally biased region" description="Polar residues" evidence="1">
    <location>
        <begin position="644"/>
        <end position="653"/>
    </location>
</feature>
<dbReference type="OrthoDB" id="676979at2759"/>
<gene>
    <name evidence="2" type="ORF">BSL78_09425</name>
</gene>
<evidence type="ECO:0008006" key="4">
    <source>
        <dbReference type="Google" id="ProtNLM"/>
    </source>
</evidence>
<evidence type="ECO:0000313" key="2">
    <source>
        <dbReference type="EMBL" id="PIK53659.1"/>
    </source>
</evidence>
<feature type="region of interest" description="Disordered" evidence="1">
    <location>
        <begin position="250"/>
        <end position="322"/>
    </location>
</feature>
<feature type="compositionally biased region" description="Low complexity" evidence="1">
    <location>
        <begin position="553"/>
        <end position="562"/>
    </location>
</feature>
<feature type="compositionally biased region" description="Acidic residues" evidence="1">
    <location>
        <begin position="413"/>
        <end position="425"/>
    </location>
</feature>
<dbReference type="EMBL" id="MRZV01000277">
    <property type="protein sequence ID" value="PIK53659.1"/>
    <property type="molecule type" value="Genomic_DNA"/>
</dbReference>
<feature type="compositionally biased region" description="Polar residues" evidence="1">
    <location>
        <begin position="532"/>
        <end position="541"/>
    </location>
</feature>
<dbReference type="STRING" id="307972.A0A2G8L073"/>
<sequence length="653" mass="71269">MAAGRGIHITDFGSADVNPQPVQVEETDTLLEDYLSPTKLKSLAGVEDLEDVKFLELKVDSSETSLGNFGTMLPNLKQLKLNNSIIATVRDLGTCLENLRVLWMARCYLCDMDGISSMSSLQELYLAYNNISDVSPCSMLENLCLLDLEGNNIEDVAQVEFLGLCGKLKTLTLEGNPVCLAPKLDYDKNTDGDFDYRGAVHKAIPQLTILDDEPFSTVPSSLGSKVMNLSTDWLLVNDAIKEAVTAISEVSDAAGRPTSARPSSASRRRPGSASGGRPGSSRAGRPGTSTGVRPGTAKKPGGIDTTEDDEEDDDTSALTHGTVICGNPVRALKARRKKNRNQAPIQEAPNIFATMHFKPEHSYIDEEDEDDGKTKEDVFQELIRWKEEHERKVAIRLKESEPQILQINHEEEVSSEDEDEDDEGLETNHNLNNYQSYFTQQKSISVEDDDTGIEMTPPSTGSSGMTPPSTGSSRRTPPSTGSSDYKARSSPDDGDRIPTPPKAKLHVRPKTAGDFRSRRRFRRSSSEEVIPSQPTEGSEVNSIPHGPADETGPMSPTSSQPSFPSPPPLPTIEERPHSGPVQGNRKFKSGTLQQSVRDPTDINRHAPVIRTATQTPPNLAQRFSASLARPSTAKAALQRGVLPNKNSKTYMSM</sequence>
<dbReference type="InterPro" id="IPR001611">
    <property type="entry name" value="Leu-rich_rpt"/>
</dbReference>
<feature type="compositionally biased region" description="Polar residues" evidence="1">
    <location>
        <begin position="427"/>
        <end position="444"/>
    </location>
</feature>
<dbReference type="PANTHER" id="PTHR22708">
    <property type="entry name" value="LEUCINE-RICH REPEAT-CONTAINING PROTEIN 56"/>
    <property type="match status" value="1"/>
</dbReference>
<dbReference type="PROSITE" id="PS51450">
    <property type="entry name" value="LRR"/>
    <property type="match status" value="2"/>
</dbReference>
<feature type="compositionally biased region" description="Low complexity" evidence="1">
    <location>
        <begin position="253"/>
        <end position="265"/>
    </location>
</feature>
<feature type="compositionally biased region" description="Acidic residues" evidence="1">
    <location>
        <begin position="305"/>
        <end position="315"/>
    </location>
</feature>
<evidence type="ECO:0000313" key="3">
    <source>
        <dbReference type="Proteomes" id="UP000230750"/>
    </source>
</evidence>
<dbReference type="AlphaFoldDB" id="A0A2G8L073"/>
<feature type="compositionally biased region" description="Low complexity" evidence="1">
    <location>
        <begin position="279"/>
        <end position="291"/>
    </location>
</feature>
<reference evidence="2 3" key="1">
    <citation type="journal article" date="2017" name="PLoS Biol.">
        <title>The sea cucumber genome provides insights into morphological evolution and visceral regeneration.</title>
        <authorList>
            <person name="Zhang X."/>
            <person name="Sun L."/>
            <person name="Yuan J."/>
            <person name="Sun Y."/>
            <person name="Gao Y."/>
            <person name="Zhang L."/>
            <person name="Li S."/>
            <person name="Dai H."/>
            <person name="Hamel J.F."/>
            <person name="Liu C."/>
            <person name="Yu Y."/>
            <person name="Liu S."/>
            <person name="Lin W."/>
            <person name="Guo K."/>
            <person name="Jin S."/>
            <person name="Xu P."/>
            <person name="Storey K.B."/>
            <person name="Huan P."/>
            <person name="Zhang T."/>
            <person name="Zhou Y."/>
            <person name="Zhang J."/>
            <person name="Lin C."/>
            <person name="Li X."/>
            <person name="Xing L."/>
            <person name="Huo D."/>
            <person name="Sun M."/>
            <person name="Wang L."/>
            <person name="Mercier A."/>
            <person name="Li F."/>
            <person name="Yang H."/>
            <person name="Xiang J."/>
        </authorList>
    </citation>
    <scope>NUCLEOTIDE SEQUENCE [LARGE SCALE GENOMIC DNA]</scope>
    <source>
        <strain evidence="2">Shaxun</strain>
        <tissue evidence="2">Muscle</tissue>
    </source>
</reference>
<feature type="compositionally biased region" description="Low complexity" evidence="1">
    <location>
        <begin position="455"/>
        <end position="483"/>
    </location>
</feature>
<organism evidence="2 3">
    <name type="scientific">Stichopus japonicus</name>
    <name type="common">Sea cucumber</name>
    <dbReference type="NCBI Taxonomy" id="307972"/>
    <lineage>
        <taxon>Eukaryota</taxon>
        <taxon>Metazoa</taxon>
        <taxon>Echinodermata</taxon>
        <taxon>Eleutherozoa</taxon>
        <taxon>Echinozoa</taxon>
        <taxon>Holothuroidea</taxon>
        <taxon>Aspidochirotacea</taxon>
        <taxon>Aspidochirotida</taxon>
        <taxon>Stichopodidae</taxon>
        <taxon>Apostichopus</taxon>
    </lineage>
</organism>
<feature type="compositionally biased region" description="Basic and acidic residues" evidence="1">
    <location>
        <begin position="485"/>
        <end position="496"/>
    </location>
</feature>
<evidence type="ECO:0000256" key="1">
    <source>
        <dbReference type="SAM" id="MobiDB-lite"/>
    </source>
</evidence>
<accession>A0A2G8L073</accession>
<dbReference type="Proteomes" id="UP000230750">
    <property type="component" value="Unassembled WGS sequence"/>
</dbReference>
<dbReference type="InterPro" id="IPR032675">
    <property type="entry name" value="LRR_dom_sf"/>
</dbReference>